<protein>
    <submittedName>
        <fullName evidence="1">Uncharacterized protein</fullName>
    </submittedName>
</protein>
<keyword evidence="2" id="KW-1185">Reference proteome</keyword>
<reference evidence="2" key="1">
    <citation type="submission" date="2016-10" db="EMBL/GenBank/DDBJ databases">
        <authorList>
            <person name="Varghese N."/>
            <person name="Submissions S."/>
        </authorList>
    </citation>
    <scope>NUCLEOTIDE SEQUENCE [LARGE SCALE GENOMIC DNA]</scope>
    <source>
        <strain evidence="2">DSM 3695</strain>
    </source>
</reference>
<evidence type="ECO:0000313" key="1">
    <source>
        <dbReference type="EMBL" id="SEW52514.1"/>
    </source>
</evidence>
<organism evidence="1 2">
    <name type="scientific">Chitinophaga arvensicola</name>
    <dbReference type="NCBI Taxonomy" id="29529"/>
    <lineage>
        <taxon>Bacteria</taxon>
        <taxon>Pseudomonadati</taxon>
        <taxon>Bacteroidota</taxon>
        <taxon>Chitinophagia</taxon>
        <taxon>Chitinophagales</taxon>
        <taxon>Chitinophagaceae</taxon>
        <taxon>Chitinophaga</taxon>
    </lineage>
</organism>
<dbReference type="AlphaFoldDB" id="A0A1I0S8Q7"/>
<evidence type="ECO:0000313" key="2">
    <source>
        <dbReference type="Proteomes" id="UP000199310"/>
    </source>
</evidence>
<proteinExistence type="predicted"/>
<dbReference type="Proteomes" id="UP000199310">
    <property type="component" value="Unassembled WGS sequence"/>
</dbReference>
<dbReference type="EMBL" id="FOJG01000002">
    <property type="protein sequence ID" value="SEW52514.1"/>
    <property type="molecule type" value="Genomic_DNA"/>
</dbReference>
<gene>
    <name evidence="1" type="ORF">SAMN04488122_4892</name>
</gene>
<sequence>MAKESAGELIAFKYNERVNALFLISYFLCQNYC</sequence>
<accession>A0A1I0S8Q7</accession>
<name>A0A1I0S8Q7_9BACT</name>